<dbReference type="Proteomes" id="UP000236305">
    <property type="component" value="Unassembled WGS sequence"/>
</dbReference>
<organism evidence="2 3">
    <name type="scientific">Verticillium dahliae</name>
    <name type="common">Verticillium wilt</name>
    <dbReference type="NCBI Taxonomy" id="27337"/>
    <lineage>
        <taxon>Eukaryota</taxon>
        <taxon>Fungi</taxon>
        <taxon>Dikarya</taxon>
        <taxon>Ascomycota</taxon>
        <taxon>Pezizomycotina</taxon>
        <taxon>Sordariomycetes</taxon>
        <taxon>Hypocreomycetidae</taxon>
        <taxon>Glomerellales</taxon>
        <taxon>Plectosphaerellaceae</taxon>
        <taxon>Verticillium</taxon>
    </lineage>
</organism>
<dbReference type="EMBL" id="MPSH01000013">
    <property type="protein sequence ID" value="PNH32216.1"/>
    <property type="molecule type" value="Genomic_DNA"/>
</dbReference>
<comment type="caution">
    <text evidence="2">The sequence shown here is derived from an EMBL/GenBank/DDBJ whole genome shotgun (WGS) entry which is preliminary data.</text>
</comment>
<sequence length="164" mass="17671">MDPSPRQEPPVRVDGSMSGRRLRWAASRQSGTAVLCFPPTVFTFFIPPSPRTTPHLLPSHLTSHLLTITRSISNTTSLPPSPSSPSVTHLSAPSSPDTPLTPLLFASSLSQQSLRLAKSTPASNASLPPGRSRQAQATRQSLEPRNSESPAEHHLDCIFVLSLH</sequence>
<evidence type="ECO:0000256" key="1">
    <source>
        <dbReference type="SAM" id="MobiDB-lite"/>
    </source>
</evidence>
<protein>
    <submittedName>
        <fullName evidence="2">Uncharacterized protein</fullName>
    </submittedName>
</protein>
<feature type="region of interest" description="Disordered" evidence="1">
    <location>
        <begin position="73"/>
        <end position="102"/>
    </location>
</feature>
<evidence type="ECO:0000313" key="3">
    <source>
        <dbReference type="Proteomes" id="UP000236305"/>
    </source>
</evidence>
<feature type="region of interest" description="Disordered" evidence="1">
    <location>
        <begin position="115"/>
        <end position="150"/>
    </location>
</feature>
<reference evidence="2 3" key="1">
    <citation type="submission" date="2017-12" db="EMBL/GenBank/DDBJ databases">
        <title>Comparative genomics yields insights into virulence evolution of Verticillium dahliae.</title>
        <authorList>
            <person name="Fan R."/>
            <person name="Armitage A.D."/>
            <person name="Cascant-Lopez E."/>
            <person name="Sobczyk M."/>
            <person name="Cockerton H.M."/>
            <person name="Harrison R.J."/>
        </authorList>
    </citation>
    <scope>NUCLEOTIDE SEQUENCE [LARGE SCALE GENOMIC DNA]</scope>
    <source>
        <strain evidence="2 3">12008</strain>
    </source>
</reference>
<name>A0AA44WIR2_VERDA</name>
<accession>A0AA44WIR2</accession>
<dbReference type="AlphaFoldDB" id="A0AA44WIR2"/>
<gene>
    <name evidence="2" type="ORF">BJF96_g4431</name>
</gene>
<evidence type="ECO:0000313" key="2">
    <source>
        <dbReference type="EMBL" id="PNH32216.1"/>
    </source>
</evidence>
<feature type="compositionally biased region" description="Polar residues" evidence="1">
    <location>
        <begin position="133"/>
        <end position="149"/>
    </location>
</feature>
<proteinExistence type="predicted"/>